<dbReference type="Gene3D" id="6.10.250.3260">
    <property type="match status" value="1"/>
</dbReference>
<dbReference type="GO" id="GO:0005980">
    <property type="term" value="P:glycogen catabolic process"/>
    <property type="evidence" value="ECO:0007669"/>
    <property type="project" value="TreeGrafter"/>
</dbReference>
<dbReference type="PROSITE" id="PS00102">
    <property type="entry name" value="PHOSPHORYLASE"/>
    <property type="match status" value="1"/>
</dbReference>
<dbReference type="InterPro" id="IPR035090">
    <property type="entry name" value="Pyridoxal_P_attach_site"/>
</dbReference>
<dbReference type="FunFam" id="6.10.250.3260:FF:000001">
    <property type="entry name" value="60S ribosomal protein L21"/>
    <property type="match status" value="1"/>
</dbReference>
<dbReference type="PANTHER" id="PTHR11468">
    <property type="entry name" value="GLYCOGEN PHOSPHORYLASE"/>
    <property type="match status" value="1"/>
</dbReference>
<evidence type="ECO:0000256" key="8">
    <source>
        <dbReference type="ARBA" id="ARBA00022679"/>
    </source>
</evidence>
<evidence type="ECO:0000256" key="4">
    <source>
        <dbReference type="ARBA" id="ARBA00008427"/>
    </source>
</evidence>
<evidence type="ECO:0000256" key="3">
    <source>
        <dbReference type="ARBA" id="ARBA00006047"/>
    </source>
</evidence>
<dbReference type="GO" id="GO:1990904">
    <property type="term" value="C:ribonucleoprotein complex"/>
    <property type="evidence" value="ECO:0007669"/>
    <property type="project" value="UniProtKB-KW"/>
</dbReference>
<dbReference type="GO" id="GO:0030170">
    <property type="term" value="F:pyridoxal phosphate binding"/>
    <property type="evidence" value="ECO:0007669"/>
    <property type="project" value="TreeGrafter"/>
</dbReference>
<proteinExistence type="inferred from homology"/>
<dbReference type="Pfam" id="PF01157">
    <property type="entry name" value="Ribosomal_L21e"/>
    <property type="match status" value="1"/>
</dbReference>
<evidence type="ECO:0000256" key="12">
    <source>
        <dbReference type="ARBA" id="ARBA00023277"/>
    </source>
</evidence>
<dbReference type="CDD" id="cd04300">
    <property type="entry name" value="GT35_Glycogen_Phosphorylase"/>
    <property type="match status" value="1"/>
</dbReference>
<evidence type="ECO:0000256" key="5">
    <source>
        <dbReference type="ARBA" id="ARBA00022533"/>
    </source>
</evidence>
<feature type="compositionally biased region" description="Polar residues" evidence="14">
    <location>
        <begin position="375"/>
        <end position="390"/>
    </location>
</feature>
<feature type="compositionally biased region" description="Low complexity" evidence="14">
    <location>
        <begin position="693"/>
        <end position="712"/>
    </location>
</feature>
<evidence type="ECO:0000256" key="13">
    <source>
        <dbReference type="RuleBase" id="RU000587"/>
    </source>
</evidence>
<dbReference type="PANTHER" id="PTHR11468:SF13">
    <property type="entry name" value="GLYCOGEN PHOSPHORYLASE"/>
    <property type="match status" value="1"/>
</dbReference>
<dbReference type="SUPFAM" id="SSF53756">
    <property type="entry name" value="UDP-Glycosyltransferase/glycogen phosphorylase"/>
    <property type="match status" value="1"/>
</dbReference>
<feature type="compositionally biased region" description="Basic and acidic residues" evidence="14">
    <location>
        <begin position="727"/>
        <end position="747"/>
    </location>
</feature>
<keyword evidence="11" id="KW-0687">Ribonucleoprotein</keyword>
<dbReference type="Gene3D" id="3.40.50.2000">
    <property type="entry name" value="Glycogen Phosphorylase B"/>
    <property type="match status" value="2"/>
</dbReference>
<name>A0A6H5I5X6_9HYME</name>
<evidence type="ECO:0000313" key="16">
    <source>
        <dbReference type="Proteomes" id="UP000479190"/>
    </source>
</evidence>
<sequence>FKMTNSKGYRRGTRDLFSRRFRKRGTLHLSTYMRVYKVGDIVDIKGDGAIQKGMPYKDYHGKTGRVFNVTQHALGIIVNKRVRGKILPKRINVRIEHVKHSKCRDDFLRRVKENEKLRLEAKKNKTKVCLKRQPAQPRPAHIVKGKGRLYHSTITKICLSIMTHIASLLLCIEKLYTNRSSESGSGWLLEYLPRSPGINGRTTRCTHRGCVSIAVAVVLLSRLLCLLVQRAVRRRGQKRAGLLQEGSLGRCHVVGGRVQNHNRSSESQAQSRVERPRELAWAAYRGPEIACATRVSVFAIARKLGPAPHGDHSTDSTAARWYTSILGILCCRLYCIRATAASPRERHRAHVTNTYIKQQYTSRKTTTTTDELASERSNSSEATPRSRLTSRTFARDSSIVAAATAAAAAAEPEQCVCVRVQCVVLFFARLIAEKAPLLARPNHCIAFLRPPRPACQRKSVPKVLADLCNSRSYRKATSERNSITLDINKRGARKMSDLMMKREHDSTDDFEHLEHELQRGEAVSGAGGNEQPLLDISASPPKLRNDFSPDLLSNDRHPLMSDNLLDTSIPSLNNGAGDPVLVSSAGDFIPATPPPSADSTELYAVVQRQQQPDELAARIREQLTDPKTASMAFVESEKSSFHRDLDLNSDSAARFNDQFGDDSEDDNTEAERSEASQTRAAPMLSNFQDDLLDQQQQQQNQQQHEFQNNQRNLLDDDDDDDDNDDDMFAKEDFSSLKERSEVPKSLYDIDKDDFMGEIRSSTLPQPEKSPEVDYLKDELIVHEETREKPVVASQLAGQPQGLLDDAEWNVLDRFEDKETVASAPVAVAPAPAAHELYDEFEHTKPLPPLPQGVEDDIFDDMEQELSAKEANNKYQMSNDFLSAEAKRFEGASGGETDEFESEPERSPAKRAPMPRPAAPIPQQSPAAAAAAAARLNNDKVSSSNGDLDFFDSFKPAANATAAAIHTNTRIYPLVLAIRYVSILRVTYTYSCKARATTQKRKGEDRFLCQRDLCRQSLVRYAHRRVSRTSSLLCLFFVLYAYLRCELARDLRKMHGLTQKDYILKIIRMLEFGLGQATIGREIFEYQVPIFFNYTASSVCNPRWLINTFANITHATDCPRRSQNPTPIDSSFAWTRSRPLRESSLSSHCPRFTKQTRRKSINISVLSKLKVDEITAKKKTLRCNDELCCRFFQAKDVGEQGGPREAQADLGPRYRRRRERGEFQKDLQQTFALHPGEGPQCGHLERLLFRPGPQCQGQSRLQVDPHAAVLLRDRSQVSFYPQRCYYLSLEYYMGRTLQNTMINLGIQGACDEAMYQMGLDIEELEELEEDAGLGNGGLGRLAACFLDSMATLGLAAYGYGIRYEYGIFAQKIKNGEQVEEPDDWLRYGNPWEKARPEFMLPVNFYGHVVFAMPYDNPIPGYKNNVVNTLRLWSAKSPVEFNLKFFNDGDYIQAVIDRNLAENISRVLYPNDNFFEGKELRLKQEYFMCAATLQDIIRRYKSSKFGSREHHRTDFDAFPEKVAIQLNDTHPSLAIPELMRILIDIEGLSWEKAWDITVRTCAYTNHTVLPEALERWPTRLLESILPRHLQIIYHINFLHLKLVEAKYPGDIDRLRRMSLVEEEGEKRVNMAHLSIVGSHAVNGVARIHSEILKDSVGPRSLASNAPSSKSSKRIRCVWRKCSSATTVSESTPVSIFDIQVKRIHEYKRQLLNCLHVITLFNRIKANPNAQVVPRTVMIGGKAAPGYHLAKKIIKLICSVGNVINNDPIVGDKLKLIYLENYRVTLAEKIIPAADLSEQISTAGTEASGTGNMKFMLNGALTIGTLDGANVEMAEEMGNDNIFIFGMTVDQVEALKKRGYNAYDYYNKLPEAKQCIDQIQGGFFSPNNPGEFQDIVDMLLKWDRFYLLADYEDYIKCQDRVSKTYLDETKWAEMAIHNIASSGKFSSDRTIAEYAREIWGVEPNWQKLPDPHDPAGI</sequence>
<reference evidence="15 16" key="1">
    <citation type="submission" date="2020-02" db="EMBL/GenBank/DDBJ databases">
        <authorList>
            <person name="Ferguson B K."/>
        </authorList>
    </citation>
    <scope>NUCLEOTIDE SEQUENCE [LARGE SCALE GENOMIC DNA]</scope>
</reference>
<dbReference type="FunFam" id="3.40.50.2000:FF:000197">
    <property type="entry name" value="Alpha-1,4 glucan phosphorylase"/>
    <property type="match status" value="1"/>
</dbReference>
<dbReference type="FunFam" id="3.40.50.2000:FF:000002">
    <property type="entry name" value="Alpha-1,4 glucan phosphorylase"/>
    <property type="match status" value="1"/>
</dbReference>
<comment type="similarity">
    <text evidence="3 13">Belongs to the glycogen phosphorylase family.</text>
</comment>
<dbReference type="GO" id="GO:0003735">
    <property type="term" value="F:structural constituent of ribosome"/>
    <property type="evidence" value="ECO:0007669"/>
    <property type="project" value="InterPro"/>
</dbReference>
<keyword evidence="5" id="KW-0021">Allosteric enzyme</keyword>
<dbReference type="InterPro" id="IPR018259">
    <property type="entry name" value="Ribosomal_eL21_CS"/>
</dbReference>
<evidence type="ECO:0000313" key="15">
    <source>
        <dbReference type="EMBL" id="CAB0031976.1"/>
    </source>
</evidence>
<dbReference type="Gene3D" id="2.30.30.70">
    <property type="entry name" value="Ribosomal protein L21"/>
    <property type="match status" value="1"/>
</dbReference>
<dbReference type="FunFam" id="3.40.50.2000:FF:000003">
    <property type="entry name" value="Alpha-1,4 glucan phosphorylase"/>
    <property type="match status" value="1"/>
</dbReference>
<evidence type="ECO:0000256" key="14">
    <source>
        <dbReference type="SAM" id="MobiDB-lite"/>
    </source>
</evidence>
<feature type="compositionally biased region" description="Acidic residues" evidence="14">
    <location>
        <begin position="715"/>
        <end position="726"/>
    </location>
</feature>
<keyword evidence="8 13" id="KW-0808">Transferase</keyword>
<feature type="region of interest" description="Disordered" evidence="14">
    <location>
        <begin position="653"/>
        <end position="680"/>
    </location>
</feature>
<dbReference type="GO" id="GO:0005840">
    <property type="term" value="C:ribosome"/>
    <property type="evidence" value="ECO:0007669"/>
    <property type="project" value="UniProtKB-KW"/>
</dbReference>
<evidence type="ECO:0000256" key="7">
    <source>
        <dbReference type="ARBA" id="ARBA00022676"/>
    </source>
</evidence>
<dbReference type="FunFam" id="2.30.30.70:FF:000001">
    <property type="entry name" value="60S ribosomal protein L21"/>
    <property type="match status" value="1"/>
</dbReference>
<dbReference type="Pfam" id="PF00343">
    <property type="entry name" value="Phosphorylase"/>
    <property type="match status" value="2"/>
</dbReference>
<keyword evidence="7 13" id="KW-0328">Glycosyltransferase</keyword>
<dbReference type="InterPro" id="IPR008991">
    <property type="entry name" value="Translation_prot_SH3-like_sf"/>
</dbReference>
<evidence type="ECO:0000256" key="6">
    <source>
        <dbReference type="ARBA" id="ARBA00022553"/>
    </source>
</evidence>
<dbReference type="PROSITE" id="PS01171">
    <property type="entry name" value="RIBOSOMAL_L21E"/>
    <property type="match status" value="1"/>
</dbReference>
<dbReference type="GO" id="GO:0005737">
    <property type="term" value="C:cytoplasm"/>
    <property type="evidence" value="ECO:0007669"/>
    <property type="project" value="TreeGrafter"/>
</dbReference>
<accession>A0A6H5I5X6</accession>
<evidence type="ECO:0000256" key="11">
    <source>
        <dbReference type="ARBA" id="ARBA00023274"/>
    </source>
</evidence>
<gene>
    <name evidence="15" type="ORF">TBRA_LOCUS3930</name>
</gene>
<keyword evidence="12 13" id="KW-0119">Carbohydrate metabolism</keyword>
<protein>
    <recommendedName>
        <fullName evidence="13">Alpha-1,4 glucan phosphorylase</fullName>
        <ecNumber evidence="13">2.4.1.1</ecNumber>
    </recommendedName>
</protein>
<keyword evidence="10" id="KW-0689">Ribosomal protein</keyword>
<feature type="region of interest" description="Disordered" evidence="14">
    <location>
        <begin position="360"/>
        <end position="390"/>
    </location>
</feature>
<comment type="function">
    <text evidence="13">Allosteric enzyme that catalyzes the rate-limiting step in glycogen catabolism, the phosphorolytic cleavage of glycogen to produce glucose-1-phosphate, and plays a central role in maintaining cellular and organismal glucose homeostasis.</text>
</comment>
<feature type="region of interest" description="Disordered" evidence="14">
    <location>
        <begin position="693"/>
        <end position="747"/>
    </location>
</feature>
<dbReference type="OrthoDB" id="9215500at2759"/>
<keyword evidence="9 13" id="KW-0663">Pyridoxal phosphate</keyword>
<dbReference type="EC" id="2.4.1.1" evidence="13"/>
<dbReference type="Proteomes" id="UP000479190">
    <property type="component" value="Unassembled WGS sequence"/>
</dbReference>
<evidence type="ECO:0000256" key="1">
    <source>
        <dbReference type="ARBA" id="ARBA00001275"/>
    </source>
</evidence>
<comment type="cofactor">
    <cofactor evidence="2 13">
        <name>pyridoxal 5'-phosphate</name>
        <dbReference type="ChEBI" id="CHEBI:597326"/>
    </cofactor>
</comment>
<keyword evidence="16" id="KW-1185">Reference proteome</keyword>
<comment type="catalytic activity">
    <reaction evidence="1 13">
        <text>[(1-&gt;4)-alpha-D-glucosyl](n) + phosphate = [(1-&gt;4)-alpha-D-glucosyl](n-1) + alpha-D-glucose 1-phosphate</text>
        <dbReference type="Rhea" id="RHEA:41732"/>
        <dbReference type="Rhea" id="RHEA-COMP:9584"/>
        <dbReference type="Rhea" id="RHEA-COMP:9586"/>
        <dbReference type="ChEBI" id="CHEBI:15444"/>
        <dbReference type="ChEBI" id="CHEBI:43474"/>
        <dbReference type="ChEBI" id="CHEBI:58601"/>
        <dbReference type="EC" id="2.4.1.1"/>
    </reaction>
</comment>
<dbReference type="InterPro" id="IPR000811">
    <property type="entry name" value="Glyco_trans_35"/>
</dbReference>
<keyword evidence="6" id="KW-0597">Phosphoprotein</keyword>
<dbReference type="GO" id="GO:0006412">
    <property type="term" value="P:translation"/>
    <property type="evidence" value="ECO:0007669"/>
    <property type="project" value="InterPro"/>
</dbReference>
<dbReference type="SUPFAM" id="SSF50104">
    <property type="entry name" value="Translation proteins SH3-like domain"/>
    <property type="match status" value="1"/>
</dbReference>
<organism evidence="15 16">
    <name type="scientific">Trichogramma brassicae</name>
    <dbReference type="NCBI Taxonomy" id="86971"/>
    <lineage>
        <taxon>Eukaryota</taxon>
        <taxon>Metazoa</taxon>
        <taxon>Ecdysozoa</taxon>
        <taxon>Arthropoda</taxon>
        <taxon>Hexapoda</taxon>
        <taxon>Insecta</taxon>
        <taxon>Pterygota</taxon>
        <taxon>Neoptera</taxon>
        <taxon>Endopterygota</taxon>
        <taxon>Hymenoptera</taxon>
        <taxon>Apocrita</taxon>
        <taxon>Proctotrupomorpha</taxon>
        <taxon>Chalcidoidea</taxon>
        <taxon>Trichogrammatidae</taxon>
        <taxon>Trichogramma</taxon>
    </lineage>
</organism>
<dbReference type="GO" id="GO:0008184">
    <property type="term" value="F:glycogen phosphorylase activity"/>
    <property type="evidence" value="ECO:0007669"/>
    <property type="project" value="InterPro"/>
</dbReference>
<evidence type="ECO:0000256" key="9">
    <source>
        <dbReference type="ARBA" id="ARBA00022898"/>
    </source>
</evidence>
<dbReference type="InterPro" id="IPR036948">
    <property type="entry name" value="Ribosomal_eL21_sf"/>
</dbReference>
<feature type="compositionally biased region" description="Acidic residues" evidence="14">
    <location>
        <begin position="659"/>
        <end position="668"/>
    </location>
</feature>
<feature type="non-terminal residue" evidence="15">
    <location>
        <position position="1"/>
    </location>
</feature>
<feature type="compositionally biased region" description="Low complexity" evidence="14">
    <location>
        <begin position="920"/>
        <end position="933"/>
    </location>
</feature>
<evidence type="ECO:0000256" key="2">
    <source>
        <dbReference type="ARBA" id="ARBA00001933"/>
    </source>
</evidence>
<dbReference type="EMBL" id="CADCXV010000661">
    <property type="protein sequence ID" value="CAB0031976.1"/>
    <property type="molecule type" value="Genomic_DNA"/>
</dbReference>
<comment type="similarity">
    <text evidence="4">Belongs to the eukaryotic ribosomal protein eL21 family.</text>
</comment>
<dbReference type="InterPro" id="IPR001147">
    <property type="entry name" value="Ribosomal_eL21"/>
</dbReference>
<evidence type="ECO:0000256" key="10">
    <source>
        <dbReference type="ARBA" id="ARBA00022980"/>
    </source>
</evidence>
<feature type="region of interest" description="Disordered" evidence="14">
    <location>
        <begin position="888"/>
        <end position="933"/>
    </location>
</feature>